<dbReference type="InParanoid" id="A0A1P8AZN3"/>
<evidence type="ECO:0000259" key="1">
    <source>
        <dbReference type="Pfam" id="PF01738"/>
    </source>
</evidence>
<reference evidence="3 4" key="1">
    <citation type="journal article" date="1999" name="Nature">
        <title>Sequence and analysis of chromosome 2 of the plant Arabidopsis thaliana.</title>
        <authorList>
            <person name="Lin X."/>
            <person name="Kaul S."/>
            <person name="Rounsley S."/>
            <person name="Shea T.P."/>
            <person name="Benito M.I."/>
            <person name="Town C.D."/>
            <person name="Fujii C.Y."/>
            <person name="Mason T."/>
            <person name="Bowman C.L."/>
            <person name="Barnstead M."/>
            <person name="Feldblyum T.V."/>
            <person name="Buell C.R."/>
            <person name="Ketchum K.A."/>
            <person name="Lee J."/>
            <person name="Ronning C.M."/>
            <person name="Koo H.L."/>
            <person name="Moffat K.S."/>
            <person name="Cronin L.A."/>
            <person name="Shen M."/>
            <person name="Pai G."/>
            <person name="Van Aken S."/>
            <person name="Umayam L."/>
            <person name="Tallon L.J."/>
            <person name="Gill J.E."/>
            <person name="Adams M.D."/>
            <person name="Carrera A.J."/>
            <person name="Creasy T.H."/>
            <person name="Goodman H.M."/>
            <person name="Somerville C.R."/>
            <person name="Copenhaver G.P."/>
            <person name="Preuss D."/>
            <person name="Nierman W.C."/>
            <person name="White O."/>
            <person name="Eisen J.A."/>
            <person name="Salzberg S.L."/>
            <person name="Fraser C.M."/>
            <person name="Venter J.C."/>
        </authorList>
    </citation>
    <scope>NUCLEOTIDE SEQUENCE [LARGE SCALE GENOMIC DNA]</scope>
    <source>
        <strain evidence="4">cv. Columbia</strain>
    </source>
</reference>
<dbReference type="GeneID" id="817813"/>
<proteinExistence type="evidence at protein level"/>
<name>A0A1P8AZN3_ARATH</name>
<dbReference type="GO" id="GO:0005783">
    <property type="term" value="C:endoplasmic reticulum"/>
    <property type="evidence" value="ECO:0007005"/>
    <property type="project" value="TAIR"/>
</dbReference>
<dbReference type="InterPro" id="IPR020610">
    <property type="entry name" value="Thiolase_AS"/>
</dbReference>
<dbReference type="eggNOG" id="KOG3043">
    <property type="taxonomic scope" value="Eukaryota"/>
</dbReference>
<dbReference type="InterPro" id="IPR002925">
    <property type="entry name" value="Dienelactn_hydro"/>
</dbReference>
<sequence>MAHIFLKIYRAQIHTHRYVVVFVSFGVDSEEFLSSQDTKTMLSTLVSSSSRFFSSSIGKTSSLYRSSIPSFSRLSVRSMADSAFRKIQIQRDDTTFDAYVVGKDDAPGIVVIQEWWGVDFEIKNHAIKISQLEPGFKALIPDLYRGKVGLDTAEAQHLMDGLDWPGAIKDIRASVNWLKSNGSKKVGVTGMCMGGALAIASSVLVPEVDAVVGFYGTPSSELADPAQAKAPIQAHFGELDNFVGFSDVTAAKNLEEKLKASGVAHEVHIYPGNGHAFLNRSPEGVSRRKSMGLSDEDEAAVELAWSRFTSWMKQYLA</sequence>
<evidence type="ECO:0007829" key="6">
    <source>
        <dbReference type="ProteomicsDB" id="A0A1P8AZN3"/>
    </source>
</evidence>
<dbReference type="Proteomes" id="UP000006548">
    <property type="component" value="Chromosome 2"/>
</dbReference>
<dbReference type="AlphaFoldDB" id="A0A1P8AZN3"/>
<dbReference type="PANTHER" id="PTHR46623:SF6">
    <property type="entry name" value="ALPHA_BETA-HYDROLASES SUPERFAMILY PROTEIN"/>
    <property type="match status" value="1"/>
</dbReference>
<dbReference type="GO" id="GO:0016747">
    <property type="term" value="F:acyltransferase activity, transferring groups other than amino-acyl groups"/>
    <property type="evidence" value="ECO:0007669"/>
    <property type="project" value="InterPro"/>
</dbReference>
<dbReference type="FunCoup" id="A0A1P8AZN3">
    <property type="interactions" value="577"/>
</dbReference>
<organism evidence="3 4">
    <name type="scientific">Arabidopsis thaliana</name>
    <name type="common">Mouse-ear cress</name>
    <dbReference type="NCBI Taxonomy" id="3702"/>
    <lineage>
        <taxon>Eukaryota</taxon>
        <taxon>Viridiplantae</taxon>
        <taxon>Streptophyta</taxon>
        <taxon>Embryophyta</taxon>
        <taxon>Tracheophyta</taxon>
        <taxon>Spermatophyta</taxon>
        <taxon>Magnoliopsida</taxon>
        <taxon>eudicotyledons</taxon>
        <taxon>Gunneridae</taxon>
        <taxon>Pentapetalae</taxon>
        <taxon>rosids</taxon>
        <taxon>malvids</taxon>
        <taxon>Brassicales</taxon>
        <taxon>Brassicaceae</taxon>
        <taxon>Camelineae</taxon>
        <taxon>Arabidopsis</taxon>
    </lineage>
</organism>
<dbReference type="GO" id="GO:0005829">
    <property type="term" value="C:cytosol"/>
    <property type="evidence" value="ECO:0007005"/>
    <property type="project" value="TAIR"/>
</dbReference>
<gene>
    <name evidence="2 3" type="ordered locus">At2g32520</name>
    <name evidence="3" type="ORF">T26B15.8</name>
    <name evidence="3" type="ORF">T26B15_8</name>
</gene>
<dbReference type="KEGG" id="ath:AT2G32520"/>
<dbReference type="SUPFAM" id="SSF53474">
    <property type="entry name" value="alpha/beta-Hydrolases"/>
    <property type="match status" value="1"/>
</dbReference>
<dbReference type="FunFam" id="3.40.50.1820:FF:000240">
    <property type="entry name" value="Alpha/beta-Hydrolases superfamily protein"/>
    <property type="match status" value="1"/>
</dbReference>
<dbReference type="GO" id="GO:0009507">
    <property type="term" value="C:chloroplast"/>
    <property type="evidence" value="ECO:0007005"/>
    <property type="project" value="TAIR"/>
</dbReference>
<dbReference type="Gene3D" id="3.40.50.1820">
    <property type="entry name" value="alpha/beta hydrolase"/>
    <property type="match status" value="1"/>
</dbReference>
<dbReference type="Pfam" id="PF01738">
    <property type="entry name" value="DLH"/>
    <property type="match status" value="1"/>
</dbReference>
<dbReference type="PROSITE" id="PS00099">
    <property type="entry name" value="THIOLASE_3"/>
    <property type="match status" value="1"/>
</dbReference>
<dbReference type="TAIR" id="AT2G32520"/>
<dbReference type="InterPro" id="IPR029058">
    <property type="entry name" value="AB_hydrolase_fold"/>
</dbReference>
<protein>
    <submittedName>
        <fullName evidence="3">Alpha/beta-Hydrolases superfamily protein</fullName>
    </submittedName>
</protein>
<dbReference type="EMBL" id="CP002685">
    <property type="protein sequence ID" value="ANM62109.1"/>
    <property type="molecule type" value="Genomic_DNA"/>
</dbReference>
<keyword evidence="4" id="KW-1185">Reference proteome</keyword>
<dbReference type="SMR" id="A0A1P8AZN3"/>
<evidence type="ECO:0000313" key="2">
    <source>
        <dbReference type="Araport" id="AT2G32520"/>
    </source>
</evidence>
<evidence type="ECO:0000313" key="4">
    <source>
        <dbReference type="Proteomes" id="UP000006548"/>
    </source>
</evidence>
<dbReference type="GO" id="GO:0016787">
    <property type="term" value="F:hydrolase activity"/>
    <property type="evidence" value="ECO:0007669"/>
    <property type="project" value="InterPro"/>
</dbReference>
<dbReference type="Araport" id="AT2G32520"/>
<dbReference type="STRING" id="3702.A0A1P8AZN3"/>
<dbReference type="GO" id="GO:0010043">
    <property type="term" value="P:response to zinc ion"/>
    <property type="evidence" value="ECO:0000270"/>
    <property type="project" value="TAIR"/>
</dbReference>
<keyword evidence="5 6" id="KW-1267">Proteomics identification</keyword>
<dbReference type="PANTHER" id="PTHR46623">
    <property type="entry name" value="CARBOXYMETHYLENEBUTENOLIDASE-RELATED"/>
    <property type="match status" value="1"/>
</dbReference>
<evidence type="ECO:0000313" key="3">
    <source>
        <dbReference type="EMBL" id="ANM62109.1"/>
    </source>
</evidence>
<feature type="domain" description="Dienelactone hydrolase" evidence="1">
    <location>
        <begin position="96"/>
        <end position="316"/>
    </location>
</feature>
<dbReference type="InterPro" id="IPR051049">
    <property type="entry name" value="Dienelactone_hydrolase-like"/>
</dbReference>
<reference evidence="4" key="2">
    <citation type="journal article" date="2017" name="Plant J.">
        <title>Araport11: a complete reannotation of the Arabidopsis thaliana reference genome.</title>
        <authorList>
            <person name="Cheng C.Y."/>
            <person name="Krishnakumar V."/>
            <person name="Chan A.P."/>
            <person name="Thibaud-Nissen F."/>
            <person name="Schobel S."/>
            <person name="Town C.D."/>
        </authorList>
    </citation>
    <scope>GENOME REANNOTATION</scope>
    <source>
        <strain evidence="4">cv. Columbia</strain>
    </source>
</reference>
<evidence type="ECO:0007829" key="5">
    <source>
        <dbReference type="PeptideAtlas" id="A0A1P8AZN3"/>
    </source>
</evidence>
<accession>A0A1P8AZN3</accession>
<dbReference type="ExpressionAtlas" id="A0A1P8AZN3">
    <property type="expression patterns" value="baseline and differential"/>
</dbReference>
<dbReference type="ProteomicsDB" id="214130"/>